<evidence type="ECO:0000256" key="2">
    <source>
        <dbReference type="SAM" id="Coils"/>
    </source>
</evidence>
<feature type="region of interest" description="Disordered" evidence="3">
    <location>
        <begin position="269"/>
        <end position="312"/>
    </location>
</feature>
<reference evidence="4 5" key="1">
    <citation type="journal article" date="2018" name="MBio">
        <title>Comparative Genomics Reveals the Core Gene Toolbox for the Fungus-Insect Symbiosis.</title>
        <authorList>
            <person name="Wang Y."/>
            <person name="Stata M."/>
            <person name="Wang W."/>
            <person name="Stajich J.E."/>
            <person name="White M.M."/>
            <person name="Moncalvo J.M."/>
        </authorList>
    </citation>
    <scope>NUCLEOTIDE SEQUENCE [LARGE SCALE GENOMIC DNA]</scope>
    <source>
        <strain evidence="4 5">AUS-126-30</strain>
    </source>
</reference>
<gene>
    <name evidence="4" type="ORF">BB558_001664</name>
</gene>
<keyword evidence="5" id="KW-1185">Reference proteome</keyword>
<evidence type="ECO:0000313" key="4">
    <source>
        <dbReference type="EMBL" id="PWA02199.1"/>
    </source>
</evidence>
<dbReference type="GO" id="GO:0006887">
    <property type="term" value="P:exocytosis"/>
    <property type="evidence" value="ECO:0007669"/>
    <property type="project" value="TreeGrafter"/>
</dbReference>
<evidence type="ECO:0008006" key="6">
    <source>
        <dbReference type="Google" id="ProtNLM"/>
    </source>
</evidence>
<evidence type="ECO:0000313" key="5">
    <source>
        <dbReference type="Proteomes" id="UP000245591"/>
    </source>
</evidence>
<feature type="compositionally biased region" description="Polar residues" evidence="3">
    <location>
        <begin position="97"/>
        <end position="125"/>
    </location>
</feature>
<feature type="compositionally biased region" description="Basic residues" evidence="3">
    <location>
        <begin position="80"/>
        <end position="91"/>
    </location>
</feature>
<feature type="compositionally biased region" description="Polar residues" evidence="3">
    <location>
        <begin position="286"/>
        <end position="302"/>
    </location>
</feature>
<dbReference type="GO" id="GO:0070319">
    <property type="term" value="C:Golgi to plasma membrane transport vesicle"/>
    <property type="evidence" value="ECO:0007669"/>
    <property type="project" value="TreeGrafter"/>
</dbReference>
<feature type="compositionally biased region" description="Low complexity" evidence="3">
    <location>
        <begin position="61"/>
        <end position="74"/>
    </location>
</feature>
<name>A0A2U1JB19_SMIAN</name>
<proteinExistence type="predicted"/>
<dbReference type="Pfam" id="PF25555">
    <property type="entry name" value="RAB3A-like_C"/>
    <property type="match status" value="1"/>
</dbReference>
<evidence type="ECO:0000256" key="3">
    <source>
        <dbReference type="SAM" id="MobiDB-lite"/>
    </source>
</evidence>
<feature type="coiled-coil region" evidence="2">
    <location>
        <begin position="129"/>
        <end position="156"/>
    </location>
</feature>
<keyword evidence="1 2" id="KW-0175">Coiled coil</keyword>
<dbReference type="PANTHER" id="PTHR14430:SF0">
    <property type="entry name" value="SEC2P DOMAIN-CONTAINING PROTEIN"/>
    <property type="match status" value="1"/>
</dbReference>
<dbReference type="CDD" id="cd21044">
    <property type="entry name" value="Rab11BD_RAB3IP_like"/>
    <property type="match status" value="1"/>
</dbReference>
<accession>A0A2U1JB19</accession>
<dbReference type="SUPFAM" id="SSF144284">
    <property type="entry name" value="Sec2 N-terminal region"/>
    <property type="match status" value="1"/>
</dbReference>
<dbReference type="Gene3D" id="6.10.140.910">
    <property type="match status" value="1"/>
</dbReference>
<feature type="coiled-coil region" evidence="2">
    <location>
        <begin position="182"/>
        <end position="216"/>
    </location>
</feature>
<dbReference type="EMBL" id="MBFU01000097">
    <property type="protein sequence ID" value="PWA02199.1"/>
    <property type="molecule type" value="Genomic_DNA"/>
</dbReference>
<dbReference type="GO" id="GO:0005085">
    <property type="term" value="F:guanyl-nucleotide exchange factor activity"/>
    <property type="evidence" value="ECO:0007669"/>
    <property type="project" value="InterPro"/>
</dbReference>
<dbReference type="GO" id="GO:0051286">
    <property type="term" value="C:cell tip"/>
    <property type="evidence" value="ECO:0007669"/>
    <property type="project" value="TreeGrafter"/>
</dbReference>
<sequence length="788" mass="89345">MMRDHITSSPFTGDSQNNPIQTHSPTSPLPTKTPPTKNFSSSKYSKGAPQVNPSSTTPIYKKPTSSNPSSQSNQADSLKYKRLFPKQRTLPHKPIAETNSTKGPSLDKNQLSTNFSPKKTPSPDTNPALLEVQQQRDSALEEIARLKAEFDSVQLTTNRNIADLAETIIKLKDQLGHEAQKSQNAEHKLHVMECELAELSNNIQIEAQNIVITERKERKAEVDRLIKLHKETKELLEMERMQVHDLKEALENCGKMLDQEKNKREYFESKLKKSKTQSTKLEIKKPTTTHQNNIESLHTNSKSSHKKQLSESVLKPQIQQLLHITTKNLKSETYLNKPKPLNQLQNNNQHTFDQNYSPELRTLNSPISSVYTNFDEYSSTTKIRPDINDTSLEKSCSFNENLKLKKSNTKWVICELGFLDGSAENVDINGIKQLVQAKSDKDAFQTPFFQKIYKEELEPTVIRAETLNISSKLGNTIFSNWNRYKKILASIQENTLIIEAYSVSTSPTFDRAKTEQLFFTESMVNTNEILKASSEPIASRTGDDLKLKDDTNRISGWLFSKISINTTPPIEQKPQTSLSTSKLSDINTNPGTLKATNSFSHEISNSSRDLTKNVDSIELPTPSPTLIPIPSLNLFCNLCEKPVFTGFSDQEKDINILHHQHNILKEIQDNSNDKSNQQSAPETLVDSNGANIKAISHQSNEHQVATAHYYKFRYNDIDKTTKPICFDCHFRIFSVCEFYRYLRLARSGLIKGLSLNDIKYQIIRLRTILWAIRLGASATQTYVNTGKI</sequence>
<feature type="region of interest" description="Disordered" evidence="3">
    <location>
        <begin position="1"/>
        <end position="125"/>
    </location>
</feature>
<evidence type="ECO:0000256" key="1">
    <source>
        <dbReference type="ARBA" id="ARBA00023054"/>
    </source>
</evidence>
<dbReference type="Proteomes" id="UP000245591">
    <property type="component" value="Unassembled WGS sequence"/>
</dbReference>
<dbReference type="AlphaFoldDB" id="A0A2U1JB19"/>
<protein>
    <recommendedName>
        <fullName evidence="6">GDP/GTP exchange factor Sec2 N-terminal domain-containing protein</fullName>
    </recommendedName>
</protein>
<organism evidence="4 5">
    <name type="scientific">Smittium angustum</name>
    <dbReference type="NCBI Taxonomy" id="133377"/>
    <lineage>
        <taxon>Eukaryota</taxon>
        <taxon>Fungi</taxon>
        <taxon>Fungi incertae sedis</taxon>
        <taxon>Zoopagomycota</taxon>
        <taxon>Kickxellomycotina</taxon>
        <taxon>Harpellomycetes</taxon>
        <taxon>Harpellales</taxon>
        <taxon>Legeriomycetaceae</taxon>
        <taxon>Smittium</taxon>
    </lineage>
</organism>
<dbReference type="PANTHER" id="PTHR14430">
    <property type="entry name" value="RABIN3-RELATED"/>
    <property type="match status" value="1"/>
</dbReference>
<feature type="compositionally biased region" description="Polar residues" evidence="3">
    <location>
        <begin position="7"/>
        <end position="21"/>
    </location>
</feature>
<comment type="caution">
    <text evidence="4">The sequence shown here is derived from an EMBL/GenBank/DDBJ whole genome shotgun (WGS) entry which is preliminary data.</text>
</comment>
<dbReference type="InterPro" id="IPR040351">
    <property type="entry name" value="RAB3IL/RAB3IP/Sec2"/>
</dbReference>